<keyword evidence="1" id="KW-0732">Signal</keyword>
<reference evidence="2 3" key="1">
    <citation type="submission" date="2015-08" db="EMBL/GenBank/DDBJ databases">
        <title>Genome sequencing of Penicillium nordicum.</title>
        <authorList>
            <person name="Nguyen H.D."/>
            <person name="Seifert K.A."/>
        </authorList>
    </citation>
    <scope>NUCLEOTIDE SEQUENCE [LARGE SCALE GENOMIC DNA]</scope>
    <source>
        <strain evidence="2 3">DAOMC 185683</strain>
    </source>
</reference>
<organism evidence="2 3">
    <name type="scientific">Penicillium nordicum</name>
    <dbReference type="NCBI Taxonomy" id="229535"/>
    <lineage>
        <taxon>Eukaryota</taxon>
        <taxon>Fungi</taxon>
        <taxon>Dikarya</taxon>
        <taxon>Ascomycota</taxon>
        <taxon>Pezizomycotina</taxon>
        <taxon>Eurotiomycetes</taxon>
        <taxon>Eurotiomycetidae</taxon>
        <taxon>Eurotiales</taxon>
        <taxon>Aspergillaceae</taxon>
        <taxon>Penicillium</taxon>
    </lineage>
</organism>
<proteinExistence type="predicted"/>
<evidence type="ECO:0000256" key="1">
    <source>
        <dbReference type="SAM" id="SignalP"/>
    </source>
</evidence>
<protein>
    <submittedName>
        <fullName evidence="2">Uncharacterized protein</fullName>
    </submittedName>
</protein>
<gene>
    <name evidence="2" type="ORF">ACN38_g162</name>
</gene>
<sequence length="74" mass="7889">MRAVLAVLMGVAALATAQTATTSEPAVADIHAAAATTKPEVTTSDVKGLVFDRFYQVWLENIVRDKLSEHSCSL</sequence>
<accession>A0A0M8PB02</accession>
<dbReference type="Proteomes" id="UP000037696">
    <property type="component" value="Unassembled WGS sequence"/>
</dbReference>
<evidence type="ECO:0000313" key="2">
    <source>
        <dbReference type="EMBL" id="KOS48896.1"/>
    </source>
</evidence>
<evidence type="ECO:0000313" key="3">
    <source>
        <dbReference type="Proteomes" id="UP000037696"/>
    </source>
</evidence>
<dbReference type="AlphaFoldDB" id="A0A0M8PB02"/>
<dbReference type="STRING" id="229535.A0A0M8PB02"/>
<keyword evidence="3" id="KW-1185">Reference proteome</keyword>
<feature type="signal peptide" evidence="1">
    <location>
        <begin position="1"/>
        <end position="17"/>
    </location>
</feature>
<name>A0A0M8PB02_9EURO</name>
<feature type="chain" id="PRO_5005819705" evidence="1">
    <location>
        <begin position="18"/>
        <end position="74"/>
    </location>
</feature>
<comment type="caution">
    <text evidence="2">The sequence shown here is derived from an EMBL/GenBank/DDBJ whole genome shotgun (WGS) entry which is preliminary data.</text>
</comment>
<dbReference type="EMBL" id="LHQQ01000001">
    <property type="protein sequence ID" value="KOS48896.1"/>
    <property type="molecule type" value="Genomic_DNA"/>
</dbReference>